<accession>A0A4C1YW01</accession>
<proteinExistence type="predicted"/>
<evidence type="ECO:0000313" key="2">
    <source>
        <dbReference type="Proteomes" id="UP000299102"/>
    </source>
</evidence>
<dbReference type="EMBL" id="BGZK01001403">
    <property type="protein sequence ID" value="GBP79153.1"/>
    <property type="molecule type" value="Genomic_DNA"/>
</dbReference>
<sequence>MSPLLNKINNATCEKWEKTTSVVIEVAIEEEQKTAIEEVSRKKRSGCNKGDWLIAWMTVGGERSKREHVCFLKPQN</sequence>
<dbReference type="Proteomes" id="UP000299102">
    <property type="component" value="Unassembled WGS sequence"/>
</dbReference>
<evidence type="ECO:0000313" key="1">
    <source>
        <dbReference type="EMBL" id="GBP79153.1"/>
    </source>
</evidence>
<reference evidence="1 2" key="1">
    <citation type="journal article" date="2019" name="Commun. Biol.">
        <title>The bagworm genome reveals a unique fibroin gene that provides high tensile strength.</title>
        <authorList>
            <person name="Kono N."/>
            <person name="Nakamura H."/>
            <person name="Ohtoshi R."/>
            <person name="Tomita M."/>
            <person name="Numata K."/>
            <person name="Arakawa K."/>
        </authorList>
    </citation>
    <scope>NUCLEOTIDE SEQUENCE [LARGE SCALE GENOMIC DNA]</scope>
</reference>
<organism evidence="1 2">
    <name type="scientific">Eumeta variegata</name>
    <name type="common">Bagworm moth</name>
    <name type="synonym">Eumeta japonica</name>
    <dbReference type="NCBI Taxonomy" id="151549"/>
    <lineage>
        <taxon>Eukaryota</taxon>
        <taxon>Metazoa</taxon>
        <taxon>Ecdysozoa</taxon>
        <taxon>Arthropoda</taxon>
        <taxon>Hexapoda</taxon>
        <taxon>Insecta</taxon>
        <taxon>Pterygota</taxon>
        <taxon>Neoptera</taxon>
        <taxon>Endopterygota</taxon>
        <taxon>Lepidoptera</taxon>
        <taxon>Glossata</taxon>
        <taxon>Ditrysia</taxon>
        <taxon>Tineoidea</taxon>
        <taxon>Psychidae</taxon>
        <taxon>Oiketicinae</taxon>
        <taxon>Eumeta</taxon>
    </lineage>
</organism>
<name>A0A4C1YW01_EUMVA</name>
<dbReference type="AlphaFoldDB" id="A0A4C1YW01"/>
<gene>
    <name evidence="1" type="ORF">EVAR_62054_1</name>
</gene>
<comment type="caution">
    <text evidence="1">The sequence shown here is derived from an EMBL/GenBank/DDBJ whole genome shotgun (WGS) entry which is preliminary data.</text>
</comment>
<protein>
    <submittedName>
        <fullName evidence="1">Uncharacterized protein</fullName>
    </submittedName>
</protein>
<keyword evidence="2" id="KW-1185">Reference proteome</keyword>